<dbReference type="Pfam" id="PF08282">
    <property type="entry name" value="Hydrolase_3"/>
    <property type="match status" value="1"/>
</dbReference>
<dbReference type="NCBIfam" id="TIGR01484">
    <property type="entry name" value="HAD-SF-IIB"/>
    <property type="match status" value="1"/>
</dbReference>
<dbReference type="GO" id="GO:0005829">
    <property type="term" value="C:cytosol"/>
    <property type="evidence" value="ECO:0007669"/>
    <property type="project" value="TreeGrafter"/>
</dbReference>
<reference evidence="1 2" key="1">
    <citation type="submission" date="2017-02" db="EMBL/GenBank/DDBJ databases">
        <authorList>
            <person name="Peterson S.W."/>
        </authorList>
    </citation>
    <scope>NUCLEOTIDE SEQUENCE [LARGE SCALE GENOMIC DNA]</scope>
    <source>
        <strain evidence="1 2">ATCC 17233</strain>
    </source>
</reference>
<dbReference type="EMBL" id="FUXA01000003">
    <property type="protein sequence ID" value="SJZ34852.1"/>
    <property type="molecule type" value="Genomic_DNA"/>
</dbReference>
<dbReference type="InterPro" id="IPR023214">
    <property type="entry name" value="HAD_sf"/>
</dbReference>
<organism evidence="1 2">
    <name type="scientific">Eubacterium ruminantium</name>
    <dbReference type="NCBI Taxonomy" id="42322"/>
    <lineage>
        <taxon>Bacteria</taxon>
        <taxon>Bacillati</taxon>
        <taxon>Bacillota</taxon>
        <taxon>Clostridia</taxon>
        <taxon>Eubacteriales</taxon>
        <taxon>Eubacteriaceae</taxon>
        <taxon>Eubacterium</taxon>
    </lineage>
</organism>
<evidence type="ECO:0000313" key="2">
    <source>
        <dbReference type="Proteomes" id="UP000189857"/>
    </source>
</evidence>
<dbReference type="Gene3D" id="3.30.1240.10">
    <property type="match status" value="1"/>
</dbReference>
<evidence type="ECO:0008006" key="3">
    <source>
        <dbReference type="Google" id="ProtNLM"/>
    </source>
</evidence>
<dbReference type="SUPFAM" id="SSF56784">
    <property type="entry name" value="HAD-like"/>
    <property type="match status" value="1"/>
</dbReference>
<dbReference type="InterPro" id="IPR000150">
    <property type="entry name" value="Cof"/>
</dbReference>
<dbReference type="PANTHER" id="PTHR10000:SF8">
    <property type="entry name" value="HAD SUPERFAMILY HYDROLASE-LIKE, TYPE 3"/>
    <property type="match status" value="1"/>
</dbReference>
<dbReference type="PANTHER" id="PTHR10000">
    <property type="entry name" value="PHOSPHOSERINE PHOSPHATASE"/>
    <property type="match status" value="1"/>
</dbReference>
<keyword evidence="2" id="KW-1185">Reference proteome</keyword>
<dbReference type="AlphaFoldDB" id="A0A1T4JX72"/>
<dbReference type="RefSeq" id="WP_078785707.1">
    <property type="nucleotide sequence ID" value="NZ_FMTO01000002.1"/>
</dbReference>
<dbReference type="Proteomes" id="UP000189857">
    <property type="component" value="Unassembled WGS sequence"/>
</dbReference>
<name>A0A1T4JX72_9FIRM</name>
<dbReference type="GO" id="GO:0016791">
    <property type="term" value="F:phosphatase activity"/>
    <property type="evidence" value="ECO:0007669"/>
    <property type="project" value="TreeGrafter"/>
</dbReference>
<sequence>MKKTLYVTDLDGTLLNTHDRVSDFSIRTINEMVDKGMIFTYATARSLVSASKVTEGLNANIPVIAYNGAFIFQPSTGEILSKEDFNDEERSYVKEILVKHGISPMVYAFVDGVEKVSWIPANENDGVKRYLSSRKGDKRFRSVEDIESLYSGDMFYFTCIGEKEELQPIYDIFSKDDRYRCTIQQELYRPEYWCEIMPALASKSHAIKKYKEMWGCDKVISFGDAINDIPMFEMSDECYAVENAVPELKKVANGIIASNENDGVAKWLLEHVSL</sequence>
<dbReference type="InterPro" id="IPR006379">
    <property type="entry name" value="HAD-SF_hydro_IIB"/>
</dbReference>
<dbReference type="InterPro" id="IPR036412">
    <property type="entry name" value="HAD-like_sf"/>
</dbReference>
<gene>
    <name evidence="1" type="ORF">SAMN02745110_00007</name>
</gene>
<dbReference type="OrthoDB" id="9810101at2"/>
<dbReference type="GO" id="GO:0000287">
    <property type="term" value="F:magnesium ion binding"/>
    <property type="evidence" value="ECO:0007669"/>
    <property type="project" value="TreeGrafter"/>
</dbReference>
<dbReference type="NCBIfam" id="TIGR00099">
    <property type="entry name" value="Cof-subfamily"/>
    <property type="match status" value="1"/>
</dbReference>
<protein>
    <recommendedName>
        <fullName evidence="3">Cof subfamily of IIB subfamily of haloacid dehalogenase superfamily/HAD-superfamily hydrolase, subfamily IIB</fullName>
    </recommendedName>
</protein>
<dbReference type="Gene3D" id="3.40.50.1000">
    <property type="entry name" value="HAD superfamily/HAD-like"/>
    <property type="match status" value="1"/>
</dbReference>
<proteinExistence type="predicted"/>
<accession>A0A1T4JX72</accession>
<evidence type="ECO:0000313" key="1">
    <source>
        <dbReference type="EMBL" id="SJZ34852.1"/>
    </source>
</evidence>